<dbReference type="PANTHER" id="PTHR30026:SF23">
    <property type="entry name" value="TO APRF-PUTATIVE OUTER MEMBRANE EFFLUX PROTEIN OR SECRETED ALKALINE PHOSPHATASE-RELATED"/>
    <property type="match status" value="1"/>
</dbReference>
<evidence type="ECO:0000256" key="4">
    <source>
        <dbReference type="ARBA" id="ARBA00022452"/>
    </source>
</evidence>
<keyword evidence="5" id="KW-0812">Transmembrane</keyword>
<gene>
    <name evidence="10" type="ORF">Pla144_26190</name>
</gene>
<comment type="similarity">
    <text evidence="2">Belongs to the outer membrane factor (OMF) (TC 1.B.17) family.</text>
</comment>
<evidence type="ECO:0000256" key="2">
    <source>
        <dbReference type="ARBA" id="ARBA00007613"/>
    </source>
</evidence>
<dbReference type="OrthoDB" id="229865at2"/>
<name>A0A5C6CTI7_9BACT</name>
<protein>
    <submittedName>
        <fullName evidence="10">Outer membrane efflux protein</fullName>
    </submittedName>
</protein>
<evidence type="ECO:0000256" key="3">
    <source>
        <dbReference type="ARBA" id="ARBA00022448"/>
    </source>
</evidence>
<keyword evidence="4" id="KW-1134">Transmembrane beta strand</keyword>
<proteinExistence type="inferred from homology"/>
<dbReference type="Pfam" id="PF02321">
    <property type="entry name" value="OEP"/>
    <property type="match status" value="2"/>
</dbReference>
<dbReference type="GO" id="GO:1990281">
    <property type="term" value="C:efflux pump complex"/>
    <property type="evidence" value="ECO:0007669"/>
    <property type="project" value="TreeGrafter"/>
</dbReference>
<feature type="signal peptide" evidence="9">
    <location>
        <begin position="1"/>
        <end position="19"/>
    </location>
</feature>
<evidence type="ECO:0000256" key="5">
    <source>
        <dbReference type="ARBA" id="ARBA00022692"/>
    </source>
</evidence>
<keyword evidence="11" id="KW-1185">Reference proteome</keyword>
<dbReference type="RefSeq" id="WP_146450995.1">
    <property type="nucleotide sequence ID" value="NZ_SJPS01000003.1"/>
</dbReference>
<dbReference type="InterPro" id="IPR003423">
    <property type="entry name" value="OMP_efflux"/>
</dbReference>
<evidence type="ECO:0000256" key="8">
    <source>
        <dbReference type="SAM" id="MobiDB-lite"/>
    </source>
</evidence>
<dbReference type="PANTHER" id="PTHR30026">
    <property type="entry name" value="OUTER MEMBRANE PROTEIN TOLC"/>
    <property type="match status" value="1"/>
</dbReference>
<dbReference type="SUPFAM" id="SSF56954">
    <property type="entry name" value="Outer membrane efflux proteins (OEP)"/>
    <property type="match status" value="1"/>
</dbReference>
<comment type="caution">
    <text evidence="10">The sequence shown here is derived from an EMBL/GenBank/DDBJ whole genome shotgun (WGS) entry which is preliminary data.</text>
</comment>
<organism evidence="10 11">
    <name type="scientific">Bythopirellula polymerisocia</name>
    <dbReference type="NCBI Taxonomy" id="2528003"/>
    <lineage>
        <taxon>Bacteria</taxon>
        <taxon>Pseudomonadati</taxon>
        <taxon>Planctomycetota</taxon>
        <taxon>Planctomycetia</taxon>
        <taxon>Pirellulales</taxon>
        <taxon>Lacipirellulaceae</taxon>
        <taxon>Bythopirellula</taxon>
    </lineage>
</organism>
<dbReference type="InterPro" id="IPR051906">
    <property type="entry name" value="TolC-like"/>
</dbReference>
<reference evidence="10 11" key="1">
    <citation type="submission" date="2019-02" db="EMBL/GenBank/DDBJ databases">
        <title>Deep-cultivation of Planctomycetes and their phenomic and genomic characterization uncovers novel biology.</title>
        <authorList>
            <person name="Wiegand S."/>
            <person name="Jogler M."/>
            <person name="Boedeker C."/>
            <person name="Pinto D."/>
            <person name="Vollmers J."/>
            <person name="Rivas-Marin E."/>
            <person name="Kohn T."/>
            <person name="Peeters S.H."/>
            <person name="Heuer A."/>
            <person name="Rast P."/>
            <person name="Oberbeckmann S."/>
            <person name="Bunk B."/>
            <person name="Jeske O."/>
            <person name="Meyerdierks A."/>
            <person name="Storesund J.E."/>
            <person name="Kallscheuer N."/>
            <person name="Luecker S."/>
            <person name="Lage O.M."/>
            <person name="Pohl T."/>
            <person name="Merkel B.J."/>
            <person name="Hornburger P."/>
            <person name="Mueller R.-W."/>
            <person name="Bruemmer F."/>
            <person name="Labrenz M."/>
            <person name="Spormann A.M."/>
            <person name="Op Den Camp H."/>
            <person name="Overmann J."/>
            <person name="Amann R."/>
            <person name="Jetten M.S.M."/>
            <person name="Mascher T."/>
            <person name="Medema M.H."/>
            <person name="Devos D.P."/>
            <person name="Kaster A.-K."/>
            <person name="Ovreas L."/>
            <person name="Rohde M."/>
            <person name="Galperin M.Y."/>
            <person name="Jogler C."/>
        </authorList>
    </citation>
    <scope>NUCLEOTIDE SEQUENCE [LARGE SCALE GENOMIC DNA]</scope>
    <source>
        <strain evidence="10 11">Pla144</strain>
    </source>
</reference>
<feature type="chain" id="PRO_5022669560" evidence="9">
    <location>
        <begin position="20"/>
        <end position="635"/>
    </location>
</feature>
<evidence type="ECO:0000256" key="9">
    <source>
        <dbReference type="SAM" id="SignalP"/>
    </source>
</evidence>
<comment type="subcellular location">
    <subcellularLocation>
        <location evidence="1">Cell outer membrane</location>
    </subcellularLocation>
</comment>
<dbReference type="GO" id="GO:0015562">
    <property type="term" value="F:efflux transmembrane transporter activity"/>
    <property type="evidence" value="ECO:0007669"/>
    <property type="project" value="InterPro"/>
</dbReference>
<feature type="region of interest" description="Disordered" evidence="8">
    <location>
        <begin position="608"/>
        <end position="635"/>
    </location>
</feature>
<evidence type="ECO:0000256" key="1">
    <source>
        <dbReference type="ARBA" id="ARBA00004442"/>
    </source>
</evidence>
<dbReference type="GO" id="GO:0015288">
    <property type="term" value="F:porin activity"/>
    <property type="evidence" value="ECO:0007669"/>
    <property type="project" value="TreeGrafter"/>
</dbReference>
<dbReference type="Proteomes" id="UP000318437">
    <property type="component" value="Unassembled WGS sequence"/>
</dbReference>
<keyword evidence="7" id="KW-0998">Cell outer membrane</keyword>
<evidence type="ECO:0000256" key="7">
    <source>
        <dbReference type="ARBA" id="ARBA00023237"/>
    </source>
</evidence>
<sequence length="635" mass="70966" precursor="true">MTSRPIAFVLLLAATTAAAALIGPARADAPWRFIMPEQRSIRIRNPNQLPHVALPETPAPPTVSEPRFNAPPRDLSLDDAIRVALENAEVVRVLAGVTAVSSGQTIYDAAITNTFIDQERARFDPSVIIRNNWDRIETPFAFEDPGDPLRTLIDGTRTDAYNVDFQLSKTNITGGTAALDIVDTHSRFRPGVFLLNPRETSTLGLSYTQPLLQGGGRRANLAPIVIAQIDTERSFFQMKGSVQSLVRGAIEGYWNLVFARTDLWTREQQVKQADFAYRQAEARARTGNISPAEVAQTRVSLANFRATLITARANVLQREAALRNLLGLPPYGEDRITPTSPPTDERLELDWGLLVSLAEQYRPDLIELKLVLEADQQFLMQAQNQALPRVDAVGVYRWNGLEGVMPIGDPVSSPFSQNTDWTLGVNFSVPLGLRQSRAQLRQRELIIARDRANLTQGLHSAVHDVALSVRNLDQFFEQYLAYQETKSAARDNLELQMGRYQSGLNPYINVLQAIVDWGNSVSNEAQAVTQYNTELAQLQLETGTILETHGVYFFQERYGSIGPKGRLCAYECYPRDMRPTDNENVYPVGDEPAEDFFDLDDPLSRLRKRQRADAEELPPLQLPEPILPETDYIGQ</sequence>
<keyword evidence="6" id="KW-0472">Membrane</keyword>
<evidence type="ECO:0000313" key="11">
    <source>
        <dbReference type="Proteomes" id="UP000318437"/>
    </source>
</evidence>
<dbReference type="EMBL" id="SJPS01000003">
    <property type="protein sequence ID" value="TWU27842.1"/>
    <property type="molecule type" value="Genomic_DNA"/>
</dbReference>
<dbReference type="Gene3D" id="1.20.1600.10">
    <property type="entry name" value="Outer membrane efflux proteins (OEP)"/>
    <property type="match status" value="1"/>
</dbReference>
<keyword evidence="3" id="KW-0813">Transport</keyword>
<dbReference type="GO" id="GO:0009279">
    <property type="term" value="C:cell outer membrane"/>
    <property type="evidence" value="ECO:0007669"/>
    <property type="project" value="UniProtKB-SubCell"/>
</dbReference>
<evidence type="ECO:0000313" key="10">
    <source>
        <dbReference type="EMBL" id="TWU27842.1"/>
    </source>
</evidence>
<keyword evidence="9" id="KW-0732">Signal</keyword>
<dbReference type="AlphaFoldDB" id="A0A5C6CTI7"/>
<accession>A0A5C6CTI7</accession>
<evidence type="ECO:0000256" key="6">
    <source>
        <dbReference type="ARBA" id="ARBA00023136"/>
    </source>
</evidence>